<accession>A0A974I1U9</accession>
<keyword evidence="1" id="KW-0812">Transmembrane</keyword>
<feature type="transmembrane region" description="Helical" evidence="1">
    <location>
        <begin position="27"/>
        <end position="49"/>
    </location>
</feature>
<evidence type="ECO:0000256" key="1">
    <source>
        <dbReference type="SAM" id="Phobius"/>
    </source>
</evidence>
<gene>
    <name evidence="2" type="ORF">XELAEV_18010544mg</name>
</gene>
<proteinExistence type="predicted"/>
<evidence type="ECO:0000313" key="2">
    <source>
        <dbReference type="EMBL" id="OCT98313.1"/>
    </source>
</evidence>
<evidence type="ECO:0000313" key="3">
    <source>
        <dbReference type="Proteomes" id="UP000694892"/>
    </source>
</evidence>
<keyword evidence="1" id="KW-1133">Transmembrane helix</keyword>
<sequence length="73" mass="8389">MGKMANVKSQVWQKRVCYRPSCLPSTYFLQTPFVIIFIIILCHSTNAILKGGGNFQLWLYMQYLISVSLGNTR</sequence>
<organism evidence="2 3">
    <name type="scientific">Xenopus laevis</name>
    <name type="common">African clawed frog</name>
    <dbReference type="NCBI Taxonomy" id="8355"/>
    <lineage>
        <taxon>Eukaryota</taxon>
        <taxon>Metazoa</taxon>
        <taxon>Chordata</taxon>
        <taxon>Craniata</taxon>
        <taxon>Vertebrata</taxon>
        <taxon>Euteleostomi</taxon>
        <taxon>Amphibia</taxon>
        <taxon>Batrachia</taxon>
        <taxon>Anura</taxon>
        <taxon>Pipoidea</taxon>
        <taxon>Pipidae</taxon>
        <taxon>Xenopodinae</taxon>
        <taxon>Xenopus</taxon>
        <taxon>Xenopus</taxon>
    </lineage>
</organism>
<protein>
    <submittedName>
        <fullName evidence="2">Uncharacterized protein</fullName>
    </submittedName>
</protein>
<dbReference type="AlphaFoldDB" id="A0A974I1U9"/>
<dbReference type="Proteomes" id="UP000694892">
    <property type="component" value="Chromosome 1S"/>
</dbReference>
<keyword evidence="1" id="KW-0472">Membrane</keyword>
<name>A0A974I1U9_XENLA</name>
<reference evidence="3" key="1">
    <citation type="journal article" date="2016" name="Nature">
        <title>Genome evolution in the allotetraploid frog Xenopus laevis.</title>
        <authorList>
            <person name="Session A.M."/>
            <person name="Uno Y."/>
            <person name="Kwon T."/>
            <person name="Chapman J.A."/>
            <person name="Toyoda A."/>
            <person name="Takahashi S."/>
            <person name="Fukui A."/>
            <person name="Hikosaka A."/>
            <person name="Suzuki A."/>
            <person name="Kondo M."/>
            <person name="van Heeringen S.J."/>
            <person name="Quigley I."/>
            <person name="Heinz S."/>
            <person name="Ogino H."/>
            <person name="Ochi H."/>
            <person name="Hellsten U."/>
            <person name="Lyons J.B."/>
            <person name="Simakov O."/>
            <person name="Putnam N."/>
            <person name="Stites J."/>
            <person name="Kuroki Y."/>
            <person name="Tanaka T."/>
            <person name="Michiue T."/>
            <person name="Watanabe M."/>
            <person name="Bogdanovic O."/>
            <person name="Lister R."/>
            <person name="Georgiou G."/>
            <person name="Paranjpe S.S."/>
            <person name="van Kruijsbergen I."/>
            <person name="Shu S."/>
            <person name="Carlson J."/>
            <person name="Kinoshita T."/>
            <person name="Ohta Y."/>
            <person name="Mawaribuchi S."/>
            <person name="Jenkins J."/>
            <person name="Grimwood J."/>
            <person name="Schmutz J."/>
            <person name="Mitros T."/>
            <person name="Mozaffari S.V."/>
            <person name="Suzuki Y."/>
            <person name="Haramoto Y."/>
            <person name="Yamamoto T.S."/>
            <person name="Takagi C."/>
            <person name="Heald R."/>
            <person name="Miller K."/>
            <person name="Haudenschild C."/>
            <person name="Kitzman J."/>
            <person name="Nakayama T."/>
            <person name="Izutsu Y."/>
            <person name="Robert J."/>
            <person name="Fortriede J."/>
            <person name="Burns K."/>
            <person name="Lotay V."/>
            <person name="Karimi K."/>
            <person name="Yasuoka Y."/>
            <person name="Dichmann D.S."/>
            <person name="Flajnik M.F."/>
            <person name="Houston D.W."/>
            <person name="Shendure J."/>
            <person name="DuPasquier L."/>
            <person name="Vize P.D."/>
            <person name="Zorn A.M."/>
            <person name="Ito M."/>
            <person name="Marcotte E.M."/>
            <person name="Wallingford J.B."/>
            <person name="Ito Y."/>
            <person name="Asashima M."/>
            <person name="Ueno N."/>
            <person name="Matsuda Y."/>
            <person name="Veenstra G.J."/>
            <person name="Fujiyama A."/>
            <person name="Harland R.M."/>
            <person name="Taira M."/>
            <person name="Rokhsar D.S."/>
        </authorList>
    </citation>
    <scope>NUCLEOTIDE SEQUENCE [LARGE SCALE GENOMIC DNA]</scope>
    <source>
        <strain evidence="3">J</strain>
    </source>
</reference>
<dbReference type="EMBL" id="CM004467">
    <property type="protein sequence ID" value="OCT98313.1"/>
    <property type="molecule type" value="Genomic_DNA"/>
</dbReference>